<name>A0A286U4K5_9BACT</name>
<dbReference type="GO" id="GO:0004812">
    <property type="term" value="F:aminoacyl-tRNA ligase activity"/>
    <property type="evidence" value="ECO:0007669"/>
    <property type="project" value="UniProtKB-KW"/>
</dbReference>
<protein>
    <submittedName>
        <fullName evidence="2">Prolyl-tRNA synthetase</fullName>
    </submittedName>
</protein>
<evidence type="ECO:0000259" key="1">
    <source>
        <dbReference type="Pfam" id="PF04073"/>
    </source>
</evidence>
<dbReference type="SUPFAM" id="SSF55826">
    <property type="entry name" value="YbaK/ProRS associated domain"/>
    <property type="match status" value="1"/>
</dbReference>
<dbReference type="RefSeq" id="WP_096896475.1">
    <property type="nucleotide sequence ID" value="NZ_BAOS01000047.1"/>
</dbReference>
<comment type="caution">
    <text evidence="2">The sequence shown here is derived from an EMBL/GenBank/DDBJ whole genome shotgun (WGS) entry which is preliminary data.</text>
</comment>
<accession>A0A286U4K5</accession>
<organism evidence="2 3">
    <name type="scientific">Candidatus Scalindua japonica</name>
    <dbReference type="NCBI Taxonomy" id="1284222"/>
    <lineage>
        <taxon>Bacteria</taxon>
        <taxon>Pseudomonadati</taxon>
        <taxon>Planctomycetota</taxon>
        <taxon>Candidatus Brocadiia</taxon>
        <taxon>Candidatus Brocadiales</taxon>
        <taxon>Candidatus Scalinduaceae</taxon>
        <taxon>Candidatus Scalindua</taxon>
    </lineage>
</organism>
<dbReference type="EMBL" id="BAOS01000047">
    <property type="protein sequence ID" value="GAX63079.1"/>
    <property type="molecule type" value="Genomic_DNA"/>
</dbReference>
<feature type="domain" description="YbaK/aminoacyl-tRNA synthetase-associated" evidence="1">
    <location>
        <begin position="22"/>
        <end position="143"/>
    </location>
</feature>
<dbReference type="GO" id="GO:0002161">
    <property type="term" value="F:aminoacyl-tRNA deacylase activity"/>
    <property type="evidence" value="ECO:0007669"/>
    <property type="project" value="InterPro"/>
</dbReference>
<sequence length="155" mass="16947">MAVNRLKEFLGNNNIKYISVFHSHAYTAQEVAASAHIPGRKLAKTVMVKIDGKMAMAVLSASDKVDIPLVQKAAGASKVEIASEHEFVDLFPGCHIGAIPPFGNLYDMQVIVDEKLTEQTEIVFNAGSDFELITLHYEDFKRLVKPCVASIAADN</sequence>
<dbReference type="AlphaFoldDB" id="A0A286U4K5"/>
<proteinExistence type="predicted"/>
<keyword evidence="2" id="KW-0030">Aminoacyl-tRNA synthetase</keyword>
<dbReference type="Pfam" id="PF04073">
    <property type="entry name" value="tRNA_edit"/>
    <property type="match status" value="1"/>
</dbReference>
<dbReference type="Gene3D" id="3.90.960.10">
    <property type="entry name" value="YbaK/aminoacyl-tRNA synthetase-associated domain"/>
    <property type="match status" value="1"/>
</dbReference>
<dbReference type="PANTHER" id="PTHR30411">
    <property type="entry name" value="CYTOPLASMIC PROTEIN"/>
    <property type="match status" value="1"/>
</dbReference>
<dbReference type="InterPro" id="IPR007214">
    <property type="entry name" value="YbaK/aa-tRNA-synth-assoc-dom"/>
</dbReference>
<dbReference type="Proteomes" id="UP000218542">
    <property type="component" value="Unassembled WGS sequence"/>
</dbReference>
<evidence type="ECO:0000313" key="2">
    <source>
        <dbReference type="EMBL" id="GAX63079.1"/>
    </source>
</evidence>
<keyword evidence="2" id="KW-0436">Ligase</keyword>
<dbReference type="InterPro" id="IPR036754">
    <property type="entry name" value="YbaK/aa-tRNA-synt-asso_dom_sf"/>
</dbReference>
<keyword evidence="3" id="KW-1185">Reference proteome</keyword>
<dbReference type="CDD" id="cd04332">
    <property type="entry name" value="YbaK_like"/>
    <property type="match status" value="1"/>
</dbReference>
<dbReference type="OrthoDB" id="9786549at2"/>
<dbReference type="PANTHER" id="PTHR30411:SF9">
    <property type="entry name" value="MULTIFUNCTIONAL SER_THR-TRNA DEACYLASE PROXP-Y"/>
    <property type="match status" value="1"/>
</dbReference>
<reference evidence="3" key="1">
    <citation type="journal article" date="2017" name="Environ. Microbiol. Rep.">
        <title>Genetic Diversity of Marine Anaerobic Ammonium-Oxidizing Bacteria as Revealed by Genomic and Proteomic Analyses of 'Candidatus Scalindua japonica'.</title>
        <authorList>
            <person name="Oshiki M."/>
            <person name="Mizuto K."/>
            <person name="Kimura Z."/>
            <person name="Kindaichi T."/>
            <person name="Satoh H."/>
            <person name="Okabe S."/>
        </authorList>
    </citation>
    <scope>NUCLEOTIDE SEQUENCE [LARGE SCALE GENOMIC DNA]</scope>
    <source>
        <strain evidence="3">husup-a2</strain>
    </source>
</reference>
<evidence type="ECO:0000313" key="3">
    <source>
        <dbReference type="Proteomes" id="UP000218542"/>
    </source>
</evidence>
<gene>
    <name evidence="2" type="ORF">SCALIN_C47_0050</name>
</gene>